<name>A0ABM5KCN8_DIAVI</name>
<accession>A0ABM5KCN8</accession>
<reference evidence="2" key="1">
    <citation type="submission" date="2025-05" db="UniProtKB">
        <authorList>
            <consortium name="EnsemblMetazoa"/>
        </authorList>
    </citation>
    <scope>IDENTIFICATION</scope>
</reference>
<organism evidence="2 3">
    <name type="scientific">Diabrotica virgifera virgifera</name>
    <name type="common">western corn rootworm</name>
    <dbReference type="NCBI Taxonomy" id="50390"/>
    <lineage>
        <taxon>Eukaryota</taxon>
        <taxon>Metazoa</taxon>
        <taxon>Ecdysozoa</taxon>
        <taxon>Arthropoda</taxon>
        <taxon>Hexapoda</taxon>
        <taxon>Insecta</taxon>
        <taxon>Pterygota</taxon>
        <taxon>Neoptera</taxon>
        <taxon>Endopterygota</taxon>
        <taxon>Coleoptera</taxon>
        <taxon>Polyphaga</taxon>
        <taxon>Cucujiformia</taxon>
        <taxon>Chrysomeloidea</taxon>
        <taxon>Chrysomelidae</taxon>
        <taxon>Galerucinae</taxon>
        <taxon>Diabroticina</taxon>
        <taxon>Diabroticites</taxon>
        <taxon>Diabrotica</taxon>
    </lineage>
</organism>
<sequence>MSICCRYVLESGRRERFLGFVQLIKLDALALANKIQHFLNHIGLNIQLCVSQSYDGASVMSGKFSGVQALVREITGNPCPYVHCHAHRLNLVLVDVSKRVQSVGDTIGLLEAIYAFQSASTLRNELFSFEVKTKSGTKKLKVPQHSDTRWVSKYKGVNFFKTQFSSIVVALQQCAQNKAKPREAAEAKGLLTQFRSFDVIYFLVCLDEILCYLNILSKQLQSSNIDIGKSLRLIKATIESLCKMRTDDKFEELYKKAQDIFQVQGSVSDFSVENRPIRKQTPSSSLSDFLVFETTGKGKSTCNDESVSKKTQFKAELFSIVDNISEEMEKRFSENSSLLACISSCNPNSQNFLDPKELCSFAKFWGKDEEFCIPLKAQCDLGKSMFSKCKSTEDLYKELFSFGSFNELRYIGSVVLVMPVSSATAERSFSSMRRIKNCLRSTMMGQRLHSLGVISIERELSYNLLCHPEIVVDEFAAQKGRRLKFLLK</sequence>
<evidence type="ECO:0000313" key="2">
    <source>
        <dbReference type="EnsemblMetazoa" id="XP_050507958.1"/>
    </source>
</evidence>
<proteinExistence type="predicted"/>
<dbReference type="InterPro" id="IPR052958">
    <property type="entry name" value="IFN-induced_PKR_regulator"/>
</dbReference>
<keyword evidence="3" id="KW-1185">Reference proteome</keyword>
<dbReference type="InterPro" id="IPR012337">
    <property type="entry name" value="RNaseH-like_sf"/>
</dbReference>
<evidence type="ECO:0000259" key="1">
    <source>
        <dbReference type="Pfam" id="PF05699"/>
    </source>
</evidence>
<dbReference type="PANTHER" id="PTHR46289:SF14">
    <property type="entry name" value="DUF4371 DOMAIN-CONTAINING PROTEIN"/>
    <property type="match status" value="1"/>
</dbReference>
<dbReference type="SUPFAM" id="SSF53098">
    <property type="entry name" value="Ribonuclease H-like"/>
    <property type="match status" value="1"/>
</dbReference>
<protein>
    <recommendedName>
        <fullName evidence="1">HAT C-terminal dimerisation domain-containing protein</fullName>
    </recommendedName>
</protein>
<feature type="domain" description="HAT C-terminal dimerisation" evidence="1">
    <location>
        <begin position="405"/>
        <end position="459"/>
    </location>
</feature>
<dbReference type="InterPro" id="IPR008906">
    <property type="entry name" value="HATC_C_dom"/>
</dbReference>
<dbReference type="EnsemblMetazoa" id="XM_050652001.1">
    <property type="protein sequence ID" value="XP_050507958.1"/>
    <property type="gene ID" value="LOC126885431"/>
</dbReference>
<dbReference type="GeneID" id="126885431"/>
<evidence type="ECO:0000313" key="3">
    <source>
        <dbReference type="Proteomes" id="UP001652700"/>
    </source>
</evidence>
<dbReference type="PANTHER" id="PTHR46289">
    <property type="entry name" value="52 KDA REPRESSOR OF THE INHIBITOR OF THE PROTEIN KINASE-LIKE PROTEIN-RELATED"/>
    <property type="match status" value="1"/>
</dbReference>
<dbReference type="Pfam" id="PF05699">
    <property type="entry name" value="Dimer_Tnp_hAT"/>
    <property type="match status" value="1"/>
</dbReference>
<dbReference type="RefSeq" id="XP_050507958.1">
    <property type="nucleotide sequence ID" value="XM_050652001.1"/>
</dbReference>
<dbReference type="Proteomes" id="UP001652700">
    <property type="component" value="Unplaced"/>
</dbReference>